<organism evidence="2 3">
    <name type="scientific">Petrolisthes cinctipes</name>
    <name type="common">Flat porcelain crab</name>
    <dbReference type="NCBI Taxonomy" id="88211"/>
    <lineage>
        <taxon>Eukaryota</taxon>
        <taxon>Metazoa</taxon>
        <taxon>Ecdysozoa</taxon>
        <taxon>Arthropoda</taxon>
        <taxon>Crustacea</taxon>
        <taxon>Multicrustacea</taxon>
        <taxon>Malacostraca</taxon>
        <taxon>Eumalacostraca</taxon>
        <taxon>Eucarida</taxon>
        <taxon>Decapoda</taxon>
        <taxon>Pleocyemata</taxon>
        <taxon>Anomura</taxon>
        <taxon>Galatheoidea</taxon>
        <taxon>Porcellanidae</taxon>
        <taxon>Petrolisthes</taxon>
    </lineage>
</organism>
<evidence type="ECO:0000313" key="3">
    <source>
        <dbReference type="Proteomes" id="UP001286313"/>
    </source>
</evidence>
<evidence type="ECO:0000256" key="1">
    <source>
        <dbReference type="SAM" id="MobiDB-lite"/>
    </source>
</evidence>
<dbReference type="Proteomes" id="UP001286313">
    <property type="component" value="Unassembled WGS sequence"/>
</dbReference>
<evidence type="ECO:0000313" key="2">
    <source>
        <dbReference type="EMBL" id="KAK3873058.1"/>
    </source>
</evidence>
<comment type="caution">
    <text evidence="2">The sequence shown here is derived from an EMBL/GenBank/DDBJ whole genome shotgun (WGS) entry which is preliminary data.</text>
</comment>
<name>A0AAE1FFP9_PETCI</name>
<dbReference type="AlphaFoldDB" id="A0AAE1FFP9"/>
<feature type="region of interest" description="Disordered" evidence="1">
    <location>
        <begin position="1"/>
        <end position="91"/>
    </location>
</feature>
<feature type="compositionally biased region" description="Polar residues" evidence="1">
    <location>
        <begin position="77"/>
        <end position="91"/>
    </location>
</feature>
<sequence>MGRDMMKGRRGKWGSEKDGLKEGNNREKIGRERSRRDGEEERSRGRGSEEGTSTEGKGGVDEGWWCNGRQSRRLPNPRSSTQIMEIRQISG</sequence>
<proteinExistence type="predicted"/>
<protein>
    <submittedName>
        <fullName evidence="2">Uncharacterized protein</fullName>
    </submittedName>
</protein>
<reference evidence="2" key="1">
    <citation type="submission" date="2023-10" db="EMBL/GenBank/DDBJ databases">
        <title>Genome assemblies of two species of porcelain crab, Petrolisthes cinctipes and Petrolisthes manimaculis (Anomura: Porcellanidae).</title>
        <authorList>
            <person name="Angst P."/>
        </authorList>
    </citation>
    <scope>NUCLEOTIDE SEQUENCE</scope>
    <source>
        <strain evidence="2">PB745_01</strain>
        <tissue evidence="2">Gill</tissue>
    </source>
</reference>
<gene>
    <name evidence="2" type="ORF">Pcinc_021892</name>
</gene>
<keyword evidence="3" id="KW-1185">Reference proteome</keyword>
<feature type="compositionally biased region" description="Basic and acidic residues" evidence="1">
    <location>
        <begin position="1"/>
        <end position="49"/>
    </location>
</feature>
<accession>A0AAE1FFP9</accession>
<dbReference type="EMBL" id="JAWQEG010002268">
    <property type="protein sequence ID" value="KAK3873058.1"/>
    <property type="molecule type" value="Genomic_DNA"/>
</dbReference>